<comment type="caution">
    <text evidence="2">The sequence shown here is derived from an EMBL/GenBank/DDBJ whole genome shotgun (WGS) entry which is preliminary data.</text>
</comment>
<dbReference type="Proteomes" id="UP001525379">
    <property type="component" value="Unassembled WGS sequence"/>
</dbReference>
<dbReference type="InterPro" id="IPR004843">
    <property type="entry name" value="Calcineurin-like_PHP"/>
</dbReference>
<dbReference type="CDD" id="cd00838">
    <property type="entry name" value="MPP_superfamily"/>
    <property type="match status" value="1"/>
</dbReference>
<reference evidence="2 3" key="1">
    <citation type="submission" date="2022-04" db="EMBL/GenBank/DDBJ databases">
        <title>Human microbiome associated bacterial genomes.</title>
        <authorList>
            <person name="Sandstrom S."/>
            <person name="Salamzade R."/>
            <person name="Kalan L.R."/>
        </authorList>
    </citation>
    <scope>NUCLEOTIDE SEQUENCE [LARGE SCALE GENOMIC DNA]</scope>
    <source>
        <strain evidence="3">p3-SID1799</strain>
    </source>
</reference>
<dbReference type="Gene3D" id="3.60.21.10">
    <property type="match status" value="1"/>
</dbReference>
<dbReference type="SUPFAM" id="SSF56300">
    <property type="entry name" value="Metallo-dependent phosphatases"/>
    <property type="match status" value="1"/>
</dbReference>
<organism evidence="2 3">
    <name type="scientific">Pseudoclavibacter albus</name>
    <dbReference type="NCBI Taxonomy" id="272241"/>
    <lineage>
        <taxon>Bacteria</taxon>
        <taxon>Bacillati</taxon>
        <taxon>Actinomycetota</taxon>
        <taxon>Actinomycetes</taxon>
        <taxon>Micrococcales</taxon>
        <taxon>Microbacteriaceae</taxon>
        <taxon>Pseudoclavibacter</taxon>
    </lineage>
</organism>
<keyword evidence="3" id="KW-1185">Reference proteome</keyword>
<evidence type="ECO:0000313" key="2">
    <source>
        <dbReference type="EMBL" id="MCT2043534.1"/>
    </source>
</evidence>
<proteinExistence type="predicted"/>
<name>A0ABT2HYY7_9MICO</name>
<protein>
    <submittedName>
        <fullName evidence="2">Metallophosphatase family protein</fullName>
    </submittedName>
</protein>
<dbReference type="EMBL" id="JALXSQ010000051">
    <property type="protein sequence ID" value="MCT2043534.1"/>
    <property type="molecule type" value="Genomic_DNA"/>
</dbReference>
<dbReference type="RefSeq" id="WP_260104655.1">
    <property type="nucleotide sequence ID" value="NZ_JALXSQ010000051.1"/>
</dbReference>
<evidence type="ECO:0000313" key="3">
    <source>
        <dbReference type="Proteomes" id="UP001525379"/>
    </source>
</evidence>
<sequence>MNIDQLAPQRLAIAGDWHGRLEFAADAVRHAKQAGADAIIHLGDFGYQFEFSYLYTLGLVLGDTPLLFIDGNHENFDVLLQHPLAADGTRPLTSHITHLPRGFSWQWHGHRWLALGGAHSVDREQRETGVSWWPEERITREDIERASSVGAVEVMLSHDSPAGVDTPSSYLPDTFPAEDEAIAAEHRTRVREVVDAVKPSILFHGHFHTRYEALLNGARVIGLAHDRSTFTENLILLDAVTLETAELPEH</sequence>
<gene>
    <name evidence="2" type="ORF">M3D15_09380</name>
</gene>
<evidence type="ECO:0000259" key="1">
    <source>
        <dbReference type="Pfam" id="PF00149"/>
    </source>
</evidence>
<dbReference type="InterPro" id="IPR029052">
    <property type="entry name" value="Metallo-depent_PP-like"/>
</dbReference>
<feature type="domain" description="Calcineurin-like phosphoesterase" evidence="1">
    <location>
        <begin position="10"/>
        <end position="209"/>
    </location>
</feature>
<dbReference type="Pfam" id="PF00149">
    <property type="entry name" value="Metallophos"/>
    <property type="match status" value="1"/>
</dbReference>
<accession>A0ABT2HYY7</accession>